<dbReference type="InterPro" id="IPR049798">
    <property type="entry name" value="LWR_salt"/>
</dbReference>
<dbReference type="Pfam" id="PF26423">
    <property type="entry name" value="LWR_salt"/>
    <property type="match status" value="1"/>
</dbReference>
<dbReference type="STRING" id="28442.SAMN05443574_105128"/>
<dbReference type="AlphaFoldDB" id="A0A1H2V4T1"/>
<organism evidence="1 2">
    <name type="scientific">Haloarcula vallismortis</name>
    <name type="common">Halobacterium vallismortis</name>
    <dbReference type="NCBI Taxonomy" id="28442"/>
    <lineage>
        <taxon>Archaea</taxon>
        <taxon>Methanobacteriati</taxon>
        <taxon>Methanobacteriota</taxon>
        <taxon>Stenosarchaea group</taxon>
        <taxon>Halobacteria</taxon>
        <taxon>Halobacteriales</taxon>
        <taxon>Haloarculaceae</taxon>
        <taxon>Haloarcula</taxon>
    </lineage>
</organism>
<gene>
    <name evidence="1" type="ORF">SAMN05443574_105128</name>
</gene>
<proteinExistence type="predicted"/>
<dbReference type="Proteomes" id="UP000182573">
    <property type="component" value="Unassembled WGS sequence"/>
</dbReference>
<sequence length="141" mass="15857">MTVDTTDGLASLQPTEPDGATARYVFRVELRLELDTTGLWIEPDRFETTLYRTADDPGTSGWLFFRDMLWRGKLADEPHFRRLVEDELGCPVVSASFSELRTDKTHLEAVKAEIADNLALFNASSVSDVLNKYLGSSIRVE</sequence>
<evidence type="ECO:0008006" key="3">
    <source>
        <dbReference type="Google" id="ProtNLM"/>
    </source>
</evidence>
<reference evidence="1 2" key="1">
    <citation type="submission" date="2016-10" db="EMBL/GenBank/DDBJ databases">
        <authorList>
            <person name="de Groot N.N."/>
        </authorList>
    </citation>
    <scope>NUCLEOTIDE SEQUENCE [LARGE SCALE GENOMIC DNA]</scope>
    <source>
        <strain evidence="1 2">DSM 3756</strain>
    </source>
</reference>
<protein>
    <recommendedName>
        <fullName evidence="3">LWR-salt protein</fullName>
    </recommendedName>
</protein>
<dbReference type="EMBL" id="FNOF01000005">
    <property type="protein sequence ID" value="SDW63325.1"/>
    <property type="molecule type" value="Genomic_DNA"/>
</dbReference>
<evidence type="ECO:0000313" key="1">
    <source>
        <dbReference type="EMBL" id="SDW63325.1"/>
    </source>
</evidence>
<accession>A0A1H2V4T1</accession>
<name>A0A1H2V4T1_HALVA</name>
<evidence type="ECO:0000313" key="2">
    <source>
        <dbReference type="Proteomes" id="UP000182573"/>
    </source>
</evidence>
<dbReference type="NCBIfam" id="NF033910">
    <property type="entry name" value="LWR_salt"/>
    <property type="match status" value="1"/>
</dbReference>